<sequence>MNVRFSNWKKGKIYNDESRKSELETIFIAILLIDSGKISTPAAVVSPAASFNTVHETSYKLLAAKYEIRHYPVVIIIQLHYISVKSRSSSRQLVNKSSVSDAFNVKSSSPPLKLVCTASNNKMTSVEDRSNDVNQFSETKNRIVIRLLPRSMMVLLNRKLSLMITVNSVLI</sequence>
<reference evidence="2" key="1">
    <citation type="submission" date="2022-11" db="UniProtKB">
        <authorList>
            <consortium name="WormBaseParasite"/>
        </authorList>
    </citation>
    <scope>IDENTIFICATION</scope>
</reference>
<accession>A0A915IQS4</accession>
<name>A0A915IQS4_ROMCU</name>
<keyword evidence="1" id="KW-1185">Reference proteome</keyword>
<dbReference type="AlphaFoldDB" id="A0A915IQS4"/>
<organism evidence="1 2">
    <name type="scientific">Romanomermis culicivorax</name>
    <name type="common">Nematode worm</name>
    <dbReference type="NCBI Taxonomy" id="13658"/>
    <lineage>
        <taxon>Eukaryota</taxon>
        <taxon>Metazoa</taxon>
        <taxon>Ecdysozoa</taxon>
        <taxon>Nematoda</taxon>
        <taxon>Enoplea</taxon>
        <taxon>Dorylaimia</taxon>
        <taxon>Mermithida</taxon>
        <taxon>Mermithoidea</taxon>
        <taxon>Mermithidae</taxon>
        <taxon>Romanomermis</taxon>
    </lineage>
</organism>
<proteinExistence type="predicted"/>
<dbReference type="WBParaSite" id="nRc.2.0.1.t16357-RA">
    <property type="protein sequence ID" value="nRc.2.0.1.t16357-RA"/>
    <property type="gene ID" value="nRc.2.0.1.g16357"/>
</dbReference>
<evidence type="ECO:0000313" key="1">
    <source>
        <dbReference type="Proteomes" id="UP000887565"/>
    </source>
</evidence>
<dbReference type="Proteomes" id="UP000887565">
    <property type="component" value="Unplaced"/>
</dbReference>
<protein>
    <submittedName>
        <fullName evidence="2">Uncharacterized protein</fullName>
    </submittedName>
</protein>
<evidence type="ECO:0000313" key="2">
    <source>
        <dbReference type="WBParaSite" id="nRc.2.0.1.t16357-RA"/>
    </source>
</evidence>